<dbReference type="PROSITE" id="PS51257">
    <property type="entry name" value="PROKAR_LIPOPROTEIN"/>
    <property type="match status" value="1"/>
</dbReference>
<dbReference type="AlphaFoldDB" id="A0A1Y5XD08"/>
<dbReference type="RefSeq" id="WP_084426052.1">
    <property type="nucleotide sequence ID" value="NZ_FWXV01000002.1"/>
</dbReference>
<name>A0A1Y5XD08_KIBAR</name>
<dbReference type="OrthoDB" id="3173471at2"/>
<dbReference type="EMBL" id="FWXV01000002">
    <property type="protein sequence ID" value="SMC86308.1"/>
    <property type="molecule type" value="Genomic_DNA"/>
</dbReference>
<sequence length="146" mass="16224">MTDLLIRATAALHNAGPDAVLTHHTALALYGCQAADQHVVHILVPNRRRVRSRPGVDVHHGRFARGDVENLYGLRVLALDHALAQVLCRESSAVALACFEQAVERYPPDHRGLFAERIGRCIRARPDPRGQRKALLLLRSCYRLVG</sequence>
<keyword evidence="2" id="KW-1185">Reference proteome</keyword>
<proteinExistence type="predicted"/>
<protein>
    <submittedName>
        <fullName evidence="1">Transcriptional regulator, AbiEi antitoxin, Type IV TA system</fullName>
    </submittedName>
</protein>
<dbReference type="Proteomes" id="UP000192674">
    <property type="component" value="Unassembled WGS sequence"/>
</dbReference>
<gene>
    <name evidence="1" type="ORF">SAMN05661093_02342</name>
</gene>
<reference evidence="1 2" key="1">
    <citation type="submission" date="2017-04" db="EMBL/GenBank/DDBJ databases">
        <authorList>
            <person name="Afonso C.L."/>
            <person name="Miller P.J."/>
            <person name="Scott M.A."/>
            <person name="Spackman E."/>
            <person name="Goraichik I."/>
            <person name="Dimitrov K.M."/>
            <person name="Suarez D.L."/>
            <person name="Swayne D.E."/>
        </authorList>
    </citation>
    <scope>NUCLEOTIDE SEQUENCE [LARGE SCALE GENOMIC DNA]</scope>
    <source>
        <strain evidence="1 2">DSM 43828</strain>
    </source>
</reference>
<evidence type="ECO:0000313" key="2">
    <source>
        <dbReference type="Proteomes" id="UP000192674"/>
    </source>
</evidence>
<accession>A0A1Y5XD08</accession>
<organism evidence="1 2">
    <name type="scientific">Kibdelosporangium aridum</name>
    <dbReference type="NCBI Taxonomy" id="2030"/>
    <lineage>
        <taxon>Bacteria</taxon>
        <taxon>Bacillati</taxon>
        <taxon>Actinomycetota</taxon>
        <taxon>Actinomycetes</taxon>
        <taxon>Pseudonocardiales</taxon>
        <taxon>Pseudonocardiaceae</taxon>
        <taxon>Kibdelosporangium</taxon>
    </lineage>
</organism>
<evidence type="ECO:0000313" key="1">
    <source>
        <dbReference type="EMBL" id="SMC86308.1"/>
    </source>
</evidence>